<dbReference type="OrthoDB" id="9815689at2"/>
<sequence length="129" mass="14233">MAKPELGTKRLCPSCGAKYYDLNRDPITCPKCGTVFETVMTSRAAKAAKVAEKPEEEEEDDTPVPDTVPLEEADAETEDTGEVVPDLEDAEVEVDDDDDADDGVFIDDEDEDEDEVPPIRVEIDEDPDR</sequence>
<dbReference type="RefSeq" id="WP_103220755.1">
    <property type="nucleotide sequence ID" value="NZ_PPCN01000001.1"/>
</dbReference>
<protein>
    <submittedName>
        <fullName evidence="2">Uncharacterized protein (TIGR02300 family)</fullName>
    </submittedName>
</protein>
<comment type="caution">
    <text evidence="2">The sequence shown here is derived from an EMBL/GenBank/DDBJ whole genome shotgun (WGS) entry which is preliminary data.</text>
</comment>
<dbReference type="Proteomes" id="UP000236959">
    <property type="component" value="Unassembled WGS sequence"/>
</dbReference>
<gene>
    <name evidence="2" type="ORF">CLV41_101579</name>
</gene>
<evidence type="ECO:0000313" key="2">
    <source>
        <dbReference type="EMBL" id="POF34128.1"/>
    </source>
</evidence>
<organism evidence="2 3">
    <name type="scientific">Roseibium marinum</name>
    <dbReference type="NCBI Taxonomy" id="281252"/>
    <lineage>
        <taxon>Bacteria</taxon>
        <taxon>Pseudomonadati</taxon>
        <taxon>Pseudomonadota</taxon>
        <taxon>Alphaproteobacteria</taxon>
        <taxon>Hyphomicrobiales</taxon>
        <taxon>Stappiaceae</taxon>
        <taxon>Roseibium</taxon>
    </lineage>
</organism>
<feature type="region of interest" description="Disordered" evidence="1">
    <location>
        <begin position="46"/>
        <end position="129"/>
    </location>
</feature>
<dbReference type="AlphaFoldDB" id="A0A2S3V2F2"/>
<dbReference type="InterPro" id="IPR012644">
    <property type="entry name" value="CHP02300_FYDLN_acid"/>
</dbReference>
<evidence type="ECO:0000313" key="3">
    <source>
        <dbReference type="Proteomes" id="UP000236959"/>
    </source>
</evidence>
<dbReference type="EMBL" id="PPCN01000001">
    <property type="protein sequence ID" value="POF34128.1"/>
    <property type="molecule type" value="Genomic_DNA"/>
</dbReference>
<feature type="compositionally biased region" description="Acidic residues" evidence="1">
    <location>
        <begin position="54"/>
        <end position="116"/>
    </location>
</feature>
<keyword evidence="3" id="KW-1185">Reference proteome</keyword>
<dbReference type="NCBIfam" id="TIGR02300">
    <property type="entry name" value="FYDLN_acid"/>
    <property type="match status" value="1"/>
</dbReference>
<proteinExistence type="predicted"/>
<evidence type="ECO:0000256" key="1">
    <source>
        <dbReference type="SAM" id="MobiDB-lite"/>
    </source>
</evidence>
<dbReference type="Pfam" id="PF09538">
    <property type="entry name" value="FYDLN_acid"/>
    <property type="match status" value="1"/>
</dbReference>
<name>A0A2S3V2F2_9HYPH</name>
<accession>A0A2S3V2F2</accession>
<reference evidence="2 3" key="1">
    <citation type="submission" date="2018-01" db="EMBL/GenBank/DDBJ databases">
        <title>Genomic Encyclopedia of Archaeal and Bacterial Type Strains, Phase II (KMG-II): from individual species to whole genera.</title>
        <authorList>
            <person name="Goeker M."/>
        </authorList>
    </citation>
    <scope>NUCLEOTIDE SEQUENCE [LARGE SCALE GENOMIC DNA]</scope>
    <source>
        <strain evidence="2 3">DSM 17023</strain>
    </source>
</reference>